<dbReference type="InterPro" id="IPR002120">
    <property type="entry name" value="TRH_rcpt_1"/>
</dbReference>
<feature type="domain" description="G-protein coupled receptors family 1 profile" evidence="12">
    <location>
        <begin position="39"/>
        <end position="290"/>
    </location>
</feature>
<evidence type="ECO:0000313" key="14">
    <source>
        <dbReference type="Proteomes" id="UP000094527"/>
    </source>
</evidence>
<dbReference type="PRINTS" id="PR00751">
    <property type="entry name" value="THYROLIBRINR"/>
</dbReference>
<organism evidence="13 14">
    <name type="scientific">Orchesella cincta</name>
    <name type="common">Springtail</name>
    <name type="synonym">Podura cincta</name>
    <dbReference type="NCBI Taxonomy" id="48709"/>
    <lineage>
        <taxon>Eukaryota</taxon>
        <taxon>Metazoa</taxon>
        <taxon>Ecdysozoa</taxon>
        <taxon>Arthropoda</taxon>
        <taxon>Hexapoda</taxon>
        <taxon>Collembola</taxon>
        <taxon>Entomobryomorpha</taxon>
        <taxon>Entomobryoidea</taxon>
        <taxon>Orchesellidae</taxon>
        <taxon>Orchesellinae</taxon>
        <taxon>Orchesella</taxon>
    </lineage>
</organism>
<evidence type="ECO:0000256" key="2">
    <source>
        <dbReference type="ARBA" id="ARBA00004370"/>
    </source>
</evidence>
<dbReference type="OrthoDB" id="5987936at2759"/>
<dbReference type="PROSITE" id="PS50262">
    <property type="entry name" value="G_PROTEIN_RECEP_F1_2"/>
    <property type="match status" value="1"/>
</dbReference>
<dbReference type="AlphaFoldDB" id="A0A1D2M4Y5"/>
<evidence type="ECO:0000256" key="5">
    <source>
        <dbReference type="ARBA" id="ARBA00022692"/>
    </source>
</evidence>
<feature type="region of interest" description="Disordered" evidence="10">
    <location>
        <begin position="318"/>
        <end position="374"/>
    </location>
</feature>
<name>A0A1D2M4Y5_ORCCI</name>
<comment type="caution">
    <text evidence="13">The sequence shown here is derived from an EMBL/GenBank/DDBJ whole genome shotgun (WGS) entry which is preliminary data.</text>
</comment>
<keyword evidence="7 11" id="KW-0472">Membrane</keyword>
<keyword evidence="5 9" id="KW-0812">Transmembrane</keyword>
<dbReference type="GO" id="GO:0016020">
    <property type="term" value="C:membrane"/>
    <property type="evidence" value="ECO:0007669"/>
    <property type="project" value="UniProtKB-SubCell"/>
</dbReference>
<comment type="similarity">
    <text evidence="3 9">Belongs to the G-protein coupled receptor 1 family.</text>
</comment>
<accession>A0A1D2M4Y5</accession>
<dbReference type="EMBL" id="LJIJ01004191">
    <property type="protein sequence ID" value="ODM88047.1"/>
    <property type="molecule type" value="Genomic_DNA"/>
</dbReference>
<dbReference type="InterPro" id="IPR017452">
    <property type="entry name" value="GPCR_Rhodpsn_7TM"/>
</dbReference>
<dbReference type="InterPro" id="IPR000276">
    <property type="entry name" value="GPCR_Rhodpsn"/>
</dbReference>
<evidence type="ECO:0000256" key="1">
    <source>
        <dbReference type="ARBA" id="ARBA00004100"/>
    </source>
</evidence>
<evidence type="ECO:0000256" key="7">
    <source>
        <dbReference type="ARBA" id="ARBA00023136"/>
    </source>
</evidence>
<comment type="subcellular location">
    <subcellularLocation>
        <location evidence="2">Membrane</location>
    </subcellularLocation>
</comment>
<dbReference type="Gene3D" id="1.20.1070.10">
    <property type="entry name" value="Rhodopsin 7-helix transmembrane proteins"/>
    <property type="match status" value="1"/>
</dbReference>
<evidence type="ECO:0000256" key="4">
    <source>
        <dbReference type="ARBA" id="ARBA00018873"/>
    </source>
</evidence>
<keyword evidence="9 13" id="KW-0675">Receptor</keyword>
<sequence length="374" mass="42043">MNHSGLLFHPEFWAEDPIYFPIPYRIEISIKVNVGHQPNCYLVSLAVADCIVLVAAVPQEIVSYYLLGSEWIWGDSGCALSVFCQNLGINASSLCVAAFTVERYIAICKPFLAQTMCTCRRALKILLCVWIFAALYSTPWLFLTATFPIFYRGYPPLKMCDHKLSREEYLGYYFTDLVLFYLIPLLLCIFLYSKIAVCLINQPFNCSPVVSVANGQATDYPSSSSYRISSRIQVVKMLALVSALFAILWLPYRGLLVYNSVAEEKFMNVWYLMASKSCIYLNSAVNPILYNAMSLKFRKAFERALFLRNVSVQEPNQAYPSKGTKLGLPGESGPQHTGGLGGLSKPPEMFSAAPAQEFWPKPPRNFYNSSAKNL</sequence>
<keyword evidence="14" id="KW-1185">Reference proteome</keyword>
<keyword evidence="6 11" id="KW-1133">Transmembrane helix</keyword>
<dbReference type="SUPFAM" id="SSF81321">
    <property type="entry name" value="Family A G protein-coupled receptor-like"/>
    <property type="match status" value="1"/>
</dbReference>
<evidence type="ECO:0000256" key="10">
    <source>
        <dbReference type="SAM" id="MobiDB-lite"/>
    </source>
</evidence>
<evidence type="ECO:0000256" key="8">
    <source>
        <dbReference type="ARBA" id="ARBA00032251"/>
    </source>
</evidence>
<feature type="transmembrane region" description="Helical" evidence="11">
    <location>
        <begin position="125"/>
        <end position="150"/>
    </location>
</feature>
<dbReference type="OMA" id="FIDFTIF"/>
<evidence type="ECO:0000259" key="12">
    <source>
        <dbReference type="PROSITE" id="PS50262"/>
    </source>
</evidence>
<reference evidence="13 14" key="1">
    <citation type="journal article" date="2016" name="Genome Biol. Evol.">
        <title>Gene Family Evolution Reflects Adaptation to Soil Environmental Stressors in the Genome of the Collembolan Orchesella cincta.</title>
        <authorList>
            <person name="Faddeeva-Vakhrusheva A."/>
            <person name="Derks M.F."/>
            <person name="Anvar S.Y."/>
            <person name="Agamennone V."/>
            <person name="Suring W."/>
            <person name="Smit S."/>
            <person name="van Straalen N.M."/>
            <person name="Roelofs D."/>
        </authorList>
    </citation>
    <scope>NUCLEOTIDE SEQUENCE [LARGE SCALE GENOMIC DNA]</scope>
    <source>
        <tissue evidence="13">Mixed pool</tissue>
    </source>
</reference>
<evidence type="ECO:0000256" key="6">
    <source>
        <dbReference type="ARBA" id="ARBA00022989"/>
    </source>
</evidence>
<dbReference type="PRINTS" id="PR00237">
    <property type="entry name" value="GPCRRHODOPSN"/>
</dbReference>
<comment type="function">
    <text evidence="1">Receptor for thyrotropin-releasing hormone (TRH). Upon ligand binding, this G-protein-coupled receptor triggers activation of the phosphatidylinositol (IP3)-calcium-protein kinase C (PKC) pathway.</text>
</comment>
<keyword evidence="9" id="KW-0807">Transducer</keyword>
<dbReference type="PANTHER" id="PTHR46061">
    <property type="entry name" value="THYROTROPIN-RELEASING HORMONE RECEPTOR"/>
    <property type="match status" value="1"/>
</dbReference>
<protein>
    <recommendedName>
        <fullName evidence="4">Thyrotropin-releasing hormone receptor</fullName>
    </recommendedName>
    <alternativeName>
        <fullName evidence="8">Thyroliberin receptor</fullName>
    </alternativeName>
</protein>
<keyword evidence="9" id="KW-0297">G-protein coupled receptor</keyword>
<dbReference type="GO" id="GO:0004997">
    <property type="term" value="F:thyrotropin-releasing hormone receptor activity"/>
    <property type="evidence" value="ECO:0007669"/>
    <property type="project" value="InterPro"/>
</dbReference>
<evidence type="ECO:0000256" key="9">
    <source>
        <dbReference type="RuleBase" id="RU000688"/>
    </source>
</evidence>
<feature type="transmembrane region" description="Helical" evidence="11">
    <location>
        <begin position="234"/>
        <end position="250"/>
    </location>
</feature>
<feature type="transmembrane region" description="Helical" evidence="11">
    <location>
        <begin position="270"/>
        <end position="290"/>
    </location>
</feature>
<evidence type="ECO:0000256" key="11">
    <source>
        <dbReference type="SAM" id="Phobius"/>
    </source>
</evidence>
<gene>
    <name evidence="13" type="ORF">Ocin01_18635</name>
</gene>
<feature type="transmembrane region" description="Helical" evidence="11">
    <location>
        <begin position="170"/>
        <end position="192"/>
    </location>
</feature>
<dbReference type="PRINTS" id="PR01846">
    <property type="entry name" value="TRHRFAMILY"/>
</dbReference>
<proteinExistence type="inferred from homology"/>
<dbReference type="PANTHER" id="PTHR46061:SF3">
    <property type="entry name" value="THYROTROPIN-RELEASING HORMONE RECEPTOR"/>
    <property type="match status" value="1"/>
</dbReference>
<dbReference type="PROSITE" id="PS00237">
    <property type="entry name" value="G_PROTEIN_RECEP_F1_1"/>
    <property type="match status" value="1"/>
</dbReference>
<dbReference type="STRING" id="48709.A0A1D2M4Y5"/>
<evidence type="ECO:0000256" key="3">
    <source>
        <dbReference type="ARBA" id="ARBA00010663"/>
    </source>
</evidence>
<dbReference type="Pfam" id="PF00001">
    <property type="entry name" value="7tm_1"/>
    <property type="match status" value="1"/>
</dbReference>
<dbReference type="Proteomes" id="UP000094527">
    <property type="component" value="Unassembled WGS sequence"/>
</dbReference>
<evidence type="ECO:0000313" key="13">
    <source>
        <dbReference type="EMBL" id="ODM88047.1"/>
    </source>
</evidence>